<comment type="caution">
    <text evidence="1">The sequence shown here is derived from an EMBL/GenBank/DDBJ whole genome shotgun (WGS) entry which is preliminary data.</text>
</comment>
<protein>
    <recommendedName>
        <fullName evidence="3">NRDE family protein</fullName>
    </recommendedName>
</protein>
<dbReference type="Pfam" id="PF05742">
    <property type="entry name" value="TANGO2"/>
    <property type="match status" value="1"/>
</dbReference>
<dbReference type="EMBL" id="BSRZ01000007">
    <property type="protein sequence ID" value="GLW64972.1"/>
    <property type="molecule type" value="Genomic_DNA"/>
</dbReference>
<evidence type="ECO:0008006" key="3">
    <source>
        <dbReference type="Google" id="ProtNLM"/>
    </source>
</evidence>
<dbReference type="AlphaFoldDB" id="A0A9W6PWH6"/>
<gene>
    <name evidence="1" type="ORF">Arub01_32160</name>
</gene>
<dbReference type="RefSeq" id="WP_067917016.1">
    <property type="nucleotide sequence ID" value="NZ_BSRZ01000007.1"/>
</dbReference>
<name>A0A9W6PWH6_9ACTN</name>
<evidence type="ECO:0000313" key="2">
    <source>
        <dbReference type="Proteomes" id="UP001165124"/>
    </source>
</evidence>
<reference evidence="1" key="1">
    <citation type="submission" date="2023-02" db="EMBL/GenBank/DDBJ databases">
        <title>Actinomadura rubrobrunea NBRC 14622.</title>
        <authorList>
            <person name="Ichikawa N."/>
            <person name="Sato H."/>
            <person name="Tonouchi N."/>
        </authorList>
    </citation>
    <scope>NUCLEOTIDE SEQUENCE</scope>
    <source>
        <strain evidence="1">NBRC 14622</strain>
    </source>
</reference>
<dbReference type="PANTHER" id="PTHR17985:SF8">
    <property type="entry name" value="TRANSPORT AND GOLGI ORGANIZATION PROTEIN 2 HOMOLOG"/>
    <property type="match status" value="1"/>
</dbReference>
<keyword evidence="2" id="KW-1185">Reference proteome</keyword>
<dbReference type="Proteomes" id="UP001165124">
    <property type="component" value="Unassembled WGS sequence"/>
</dbReference>
<organism evidence="1 2">
    <name type="scientific">Actinomadura rubrobrunea</name>
    <dbReference type="NCBI Taxonomy" id="115335"/>
    <lineage>
        <taxon>Bacteria</taxon>
        <taxon>Bacillati</taxon>
        <taxon>Actinomycetota</taxon>
        <taxon>Actinomycetes</taxon>
        <taxon>Streptosporangiales</taxon>
        <taxon>Thermomonosporaceae</taxon>
        <taxon>Actinomadura</taxon>
    </lineage>
</organism>
<dbReference type="InterPro" id="IPR008551">
    <property type="entry name" value="TANGO2"/>
</dbReference>
<sequence>MCTAIVSLDPSSSVPVLLMGVRDEFLLRAWEPPGRHWPDRPGLIGGRDRRAGGTWLAVDPAAPRVATVLNGRGRDAPAAARSSRGELPLRAAADGGLDGLDLERFDPFHLLCAEPDAARLWSWDGAALVERALGPGLHIVVNNGLEGRGRRQDGQLDDGDRHMDARLAYFRPRLEAAARPEPRDGAAAQAWGEWLALANGAGLPRTDPRALLPLVDFGEAGVWGTTSVSLVALRRDGVRFDFSAAPGDPDAWQRVL</sequence>
<evidence type="ECO:0000313" key="1">
    <source>
        <dbReference type="EMBL" id="GLW64972.1"/>
    </source>
</evidence>
<accession>A0A9W6PWH6</accession>
<proteinExistence type="predicted"/>
<dbReference type="PANTHER" id="PTHR17985">
    <property type="entry name" value="SER/THR-RICH PROTEIN T10 IN DGCR REGION"/>
    <property type="match status" value="1"/>
</dbReference>